<reference evidence="1" key="1">
    <citation type="submission" date="2024-09" db="EMBL/GenBank/DDBJ databases">
        <title>Draft Genome Sequences of Neofusicoccum parvum.</title>
        <authorList>
            <person name="Ashida A."/>
            <person name="Camagna M."/>
            <person name="Tanaka A."/>
            <person name="Takemoto D."/>
        </authorList>
    </citation>
    <scope>NUCLEOTIDE SEQUENCE</scope>
    <source>
        <strain evidence="1">PPO83</strain>
    </source>
</reference>
<evidence type="ECO:0000313" key="2">
    <source>
        <dbReference type="Proteomes" id="UP001165186"/>
    </source>
</evidence>
<proteinExistence type="predicted"/>
<dbReference type="Proteomes" id="UP001165186">
    <property type="component" value="Unassembled WGS sequence"/>
</dbReference>
<comment type="caution">
    <text evidence="1">The sequence shown here is derived from an EMBL/GenBank/DDBJ whole genome shotgun (WGS) entry which is preliminary data.</text>
</comment>
<sequence length="705" mass="75039">MWSPAACAVLLAASGSARLLTVPTVPFEAADGALSLGSLRSIVVDARYLDAVNDDGETLIPPTLHAFAQTFAADFSNTVGLNLSLSSGTAPGAGSIFLTLDNATDFLDAAGRPTAEGYSLSVAADGVTIAGASPLGAWWGTRTLIQAAVLNNGTLPVGSAIDAPGWATRGVMLDAGRHYYPPEFLVEMCSYLSFFKQNTFHLHLSDNMGSVYLDNYDFEMDLYAAFRLDSDAAEVAGLNRRQNESYTQDVFENMQQACAARGVTIVPEIEAPGHALVITQWKPELALSSDYSMLNISHPDTIPTMQAIWKTFLPWFHSKTVHIGADEYDSELAADYNDFVNAMNAFIHAESGKSMRIWGTFPPSDAYTNNIATNVSIQHWEFFEDNPLFDYIANNYSVLNSDDGFYIVNKWSGSYPQTLNRTRIFAGDPLDGGAFAPNVFDTRNASNNPPRSSPLVLGHVAALWNDCGPNATVYSEAYYAWRDSLPALADKQWGGDLAAAEYAAVFAALHAAVPAQNLDRAVASRGPTILSYDFADTAAGRVPDASGNGYDGAIEGAGCAVEDGALVLDGACFVRTPLSAKGRDYALAFAVRPETAEPGTLFAGGESELRAGNGSATDVTLVASGYGFALNYSLPVGEWTEVVLRGVGNKTVLEAGGESMEFNTKMGILGNSFVWAGIAVEAPIGRIGEGFKGMIKDVVLTDGSV</sequence>
<protein>
    <submittedName>
        <fullName evidence="1">Glycoside hydrolase family 20</fullName>
    </submittedName>
</protein>
<gene>
    <name evidence="1" type="primary">g7993</name>
    <name evidence="1" type="ORF">NpPPO83_00007993</name>
</gene>
<evidence type="ECO:0000313" key="1">
    <source>
        <dbReference type="EMBL" id="GME45085.1"/>
    </source>
</evidence>
<keyword evidence="2" id="KW-1185">Reference proteome</keyword>
<name>A0ACB5SK01_9PEZI</name>
<dbReference type="EMBL" id="BSXG01000117">
    <property type="protein sequence ID" value="GME45085.1"/>
    <property type="molecule type" value="Genomic_DNA"/>
</dbReference>
<keyword evidence="1" id="KW-0378">Hydrolase</keyword>
<accession>A0ACB5SK01</accession>
<organism evidence="1 2">
    <name type="scientific">Neofusicoccum parvum</name>
    <dbReference type="NCBI Taxonomy" id="310453"/>
    <lineage>
        <taxon>Eukaryota</taxon>
        <taxon>Fungi</taxon>
        <taxon>Dikarya</taxon>
        <taxon>Ascomycota</taxon>
        <taxon>Pezizomycotina</taxon>
        <taxon>Dothideomycetes</taxon>
        <taxon>Dothideomycetes incertae sedis</taxon>
        <taxon>Botryosphaeriales</taxon>
        <taxon>Botryosphaeriaceae</taxon>
        <taxon>Neofusicoccum</taxon>
    </lineage>
</organism>